<evidence type="ECO:0000259" key="2">
    <source>
        <dbReference type="Pfam" id="PF25362"/>
    </source>
</evidence>
<dbReference type="Pfam" id="PF25362">
    <property type="entry name" value="bPH_11"/>
    <property type="match status" value="1"/>
</dbReference>
<evidence type="ECO:0000313" key="4">
    <source>
        <dbReference type="Proteomes" id="UP000734823"/>
    </source>
</evidence>
<keyword evidence="4" id="KW-1185">Reference proteome</keyword>
<name>A0ABR7L7R6_9PSEU</name>
<proteinExistence type="predicted"/>
<dbReference type="InterPro" id="IPR057446">
    <property type="entry name" value="PH_bac"/>
</dbReference>
<accession>A0ABR7L7R6</accession>
<keyword evidence="1" id="KW-1133">Transmembrane helix</keyword>
<reference evidence="3 4" key="1">
    <citation type="submission" date="2020-06" db="EMBL/GenBank/DDBJ databases">
        <title>Actinokineospora xiongansis sp. nov., isolated from soil of Baiyangdian.</title>
        <authorList>
            <person name="Zhang X."/>
        </authorList>
    </citation>
    <scope>NUCLEOTIDE SEQUENCE [LARGE SCALE GENOMIC DNA]</scope>
    <source>
        <strain evidence="3 4">HBU206404</strain>
    </source>
</reference>
<feature type="transmembrane region" description="Helical" evidence="1">
    <location>
        <begin position="6"/>
        <end position="25"/>
    </location>
</feature>
<dbReference type="Proteomes" id="UP000734823">
    <property type="component" value="Unassembled WGS sequence"/>
</dbReference>
<keyword evidence="1" id="KW-0472">Membrane</keyword>
<sequence>MSRLGLSLLFLAIFLLLVGLMLWGYRNRGRRQAAVLPAFPQVPAGLLERVRSCETEELLPPSTGVYVSTVTDKSWQDRVAVGDVGFRADATAHLLTEGVLFDRIGASPVWIPADSVVDARTEAGIAGKIMGGDGLLVIRWAIGDSQFDTGFRADEKTDYDTWVPAVRTLAQTNATDAVQNDMEVPHGE</sequence>
<evidence type="ECO:0000256" key="1">
    <source>
        <dbReference type="SAM" id="Phobius"/>
    </source>
</evidence>
<comment type="caution">
    <text evidence="3">The sequence shown here is derived from an EMBL/GenBank/DDBJ whole genome shotgun (WGS) entry which is preliminary data.</text>
</comment>
<feature type="domain" description="PH" evidence="2">
    <location>
        <begin position="54"/>
        <end position="166"/>
    </location>
</feature>
<dbReference type="EMBL" id="JABVED010000008">
    <property type="protein sequence ID" value="MBC6448553.1"/>
    <property type="molecule type" value="Genomic_DNA"/>
</dbReference>
<dbReference type="RefSeq" id="WP_187221046.1">
    <property type="nucleotide sequence ID" value="NZ_JABVED010000008.1"/>
</dbReference>
<gene>
    <name evidence="3" type="ORF">GPZ80_15365</name>
</gene>
<protein>
    <submittedName>
        <fullName evidence="3">Transporter</fullName>
    </submittedName>
</protein>
<keyword evidence="1" id="KW-0812">Transmembrane</keyword>
<organism evidence="3 4">
    <name type="scientific">Actinokineospora xionganensis</name>
    <dbReference type="NCBI Taxonomy" id="2684470"/>
    <lineage>
        <taxon>Bacteria</taxon>
        <taxon>Bacillati</taxon>
        <taxon>Actinomycetota</taxon>
        <taxon>Actinomycetes</taxon>
        <taxon>Pseudonocardiales</taxon>
        <taxon>Pseudonocardiaceae</taxon>
        <taxon>Actinokineospora</taxon>
    </lineage>
</organism>
<evidence type="ECO:0000313" key="3">
    <source>
        <dbReference type="EMBL" id="MBC6448553.1"/>
    </source>
</evidence>